<dbReference type="EMBL" id="DSOV01000038">
    <property type="protein sequence ID" value="HEN42374.1"/>
    <property type="molecule type" value="Genomic_DNA"/>
</dbReference>
<comment type="caution">
    <text evidence="2">The sequence shown here is derived from an EMBL/GenBank/DDBJ whole genome shotgun (WGS) entry which is preliminary data.</text>
</comment>
<name>A0A831U1I7_GEOME</name>
<sequence>MVDQFSTAAEAFGAAVKRFTSRDEAIAALRGIVAGRPAAASELPAEVRQQLGDLAHVPLHALDRAEVGISFASAGIAATGSLLLELSDPASRSATALPPIHAAFLKASAIVPDLYALSDTLSALLSSPGSRYLSIITGPSRTADIERVLTIGVHGPKELHILILEGE</sequence>
<dbReference type="InterPro" id="IPR024185">
    <property type="entry name" value="FTHF_cligase-like_sf"/>
</dbReference>
<proteinExistence type="predicted"/>
<evidence type="ECO:0000313" key="2">
    <source>
        <dbReference type="EMBL" id="HEN42374.1"/>
    </source>
</evidence>
<dbReference type="InterPro" id="IPR037171">
    <property type="entry name" value="NagB/RpiA_transferase-like"/>
</dbReference>
<organism evidence="2">
    <name type="scientific">Geobacter metallireducens</name>
    <dbReference type="NCBI Taxonomy" id="28232"/>
    <lineage>
        <taxon>Bacteria</taxon>
        <taxon>Pseudomonadati</taxon>
        <taxon>Thermodesulfobacteriota</taxon>
        <taxon>Desulfuromonadia</taxon>
        <taxon>Geobacterales</taxon>
        <taxon>Geobacteraceae</taxon>
        <taxon>Geobacter</taxon>
    </lineage>
</organism>
<reference evidence="2" key="1">
    <citation type="journal article" date="2020" name="mSystems">
        <title>Genome- and Community-Level Interaction Insights into Carbon Utilization and Element Cycling Functions of Hydrothermarchaeota in Hydrothermal Sediment.</title>
        <authorList>
            <person name="Zhou Z."/>
            <person name="Liu Y."/>
            <person name="Xu W."/>
            <person name="Pan J."/>
            <person name="Luo Z.H."/>
            <person name="Li M."/>
        </authorList>
    </citation>
    <scope>NUCLEOTIDE SEQUENCE [LARGE SCALE GENOMIC DNA]</scope>
    <source>
        <strain evidence="2">SpSt-349</strain>
    </source>
</reference>
<dbReference type="PANTHER" id="PTHR43682:SF1">
    <property type="entry name" value="LACTATE UTILIZATION PROTEIN C"/>
    <property type="match status" value="1"/>
</dbReference>
<evidence type="ECO:0000259" key="1">
    <source>
        <dbReference type="Pfam" id="PF02589"/>
    </source>
</evidence>
<dbReference type="PANTHER" id="PTHR43682">
    <property type="entry name" value="LACTATE UTILIZATION PROTEIN C"/>
    <property type="match status" value="1"/>
</dbReference>
<accession>A0A831U1I7</accession>
<dbReference type="Gene3D" id="3.40.50.10420">
    <property type="entry name" value="NagB/RpiA/CoA transferase-like"/>
    <property type="match status" value="1"/>
</dbReference>
<dbReference type="AlphaFoldDB" id="A0A831U1I7"/>
<feature type="domain" description="LUD" evidence="1">
    <location>
        <begin position="62"/>
        <end position="164"/>
    </location>
</feature>
<gene>
    <name evidence="2" type="ORF">ENQ87_08360</name>
</gene>
<protein>
    <submittedName>
        <fullName evidence="2">Lactate utilization protein</fullName>
    </submittedName>
</protein>
<dbReference type="InterPro" id="IPR003741">
    <property type="entry name" value="LUD_dom"/>
</dbReference>
<dbReference type="Pfam" id="PF02589">
    <property type="entry name" value="LUD_dom"/>
    <property type="match status" value="1"/>
</dbReference>
<dbReference type="SUPFAM" id="SSF100950">
    <property type="entry name" value="NagB/RpiA/CoA transferase-like"/>
    <property type="match status" value="1"/>
</dbReference>